<dbReference type="Proteomes" id="UP000076420">
    <property type="component" value="Unassembled WGS sequence"/>
</dbReference>
<dbReference type="VEuPathDB" id="VectorBase:BGLAX_039653"/>
<gene>
    <name evidence="1" type="primary">106075629</name>
</gene>
<dbReference type="EnsemblMetazoa" id="BGLB035919-RA">
    <property type="protein sequence ID" value="BGLB035919-PA"/>
    <property type="gene ID" value="BGLB035919"/>
</dbReference>
<name>A0A2C9LWV4_BIOGL</name>
<sequence length="169" mass="19661">MVETSKKSRLMCRNFQKKVDIPIKQAVKALSLVIISRIKEWSQRIMEAIHRVKDPYLLCPRFKEGFKCDLKGCEYKHKFTTTLQEDTNVLECLTMAVRLDSTLHSATELFEQLSIVSTTASLVEEKQKWLSSHELIKFLTSTRLMASEHFQHIMAKDWALETAVKEQLE</sequence>
<dbReference type="VEuPathDB" id="VectorBase:BGLB035919"/>
<protein>
    <recommendedName>
        <fullName evidence="3">C3H1-type domain-containing protein</fullName>
    </recommendedName>
</protein>
<proteinExistence type="predicted"/>
<evidence type="ECO:0000313" key="2">
    <source>
        <dbReference type="Proteomes" id="UP000076420"/>
    </source>
</evidence>
<dbReference type="AlphaFoldDB" id="A0A2C9LWV4"/>
<reference evidence="1" key="1">
    <citation type="submission" date="2020-05" db="UniProtKB">
        <authorList>
            <consortium name="EnsemblMetazoa"/>
        </authorList>
    </citation>
    <scope>IDENTIFICATION</scope>
    <source>
        <strain evidence="1">BB02</strain>
    </source>
</reference>
<dbReference type="KEGG" id="bgt:106075629"/>
<organism evidence="1 2">
    <name type="scientific">Biomphalaria glabrata</name>
    <name type="common">Bloodfluke planorb</name>
    <name type="synonym">Freshwater snail</name>
    <dbReference type="NCBI Taxonomy" id="6526"/>
    <lineage>
        <taxon>Eukaryota</taxon>
        <taxon>Metazoa</taxon>
        <taxon>Spiralia</taxon>
        <taxon>Lophotrochozoa</taxon>
        <taxon>Mollusca</taxon>
        <taxon>Gastropoda</taxon>
        <taxon>Heterobranchia</taxon>
        <taxon>Euthyneura</taxon>
        <taxon>Panpulmonata</taxon>
        <taxon>Hygrophila</taxon>
        <taxon>Lymnaeoidea</taxon>
        <taxon>Planorbidae</taxon>
        <taxon>Biomphalaria</taxon>
    </lineage>
</organism>
<accession>A0A2C9LWV4</accession>
<evidence type="ECO:0008006" key="3">
    <source>
        <dbReference type="Google" id="ProtNLM"/>
    </source>
</evidence>
<evidence type="ECO:0000313" key="1">
    <source>
        <dbReference type="EnsemblMetazoa" id="BGLB035919-PA"/>
    </source>
</evidence>